<keyword evidence="6" id="KW-0325">Glycoprotein</keyword>
<keyword evidence="2" id="KW-1003">Cell membrane</keyword>
<proteinExistence type="predicted"/>
<evidence type="ECO:0000256" key="4">
    <source>
        <dbReference type="ARBA" id="ARBA00022729"/>
    </source>
</evidence>
<dbReference type="InterPro" id="IPR046530">
    <property type="entry name" value="BIM1-like_dom"/>
</dbReference>
<reference evidence="10 11" key="1">
    <citation type="journal article" date="2020" name="G3 (Bethesda)">
        <title>Genetic Underpinnings of Host Manipulation by Ophiocordyceps as Revealed by Comparative Transcriptomics.</title>
        <authorList>
            <person name="Will I."/>
            <person name="Das B."/>
            <person name="Trinh T."/>
            <person name="Brachmann A."/>
            <person name="Ohm R.A."/>
            <person name="de Bekker C."/>
        </authorList>
    </citation>
    <scope>NUCLEOTIDE SEQUENCE [LARGE SCALE GENOMIC DNA]</scope>
    <source>
        <strain evidence="10 11">EC05</strain>
    </source>
</reference>
<evidence type="ECO:0000259" key="9">
    <source>
        <dbReference type="Pfam" id="PF20238"/>
    </source>
</evidence>
<dbReference type="OrthoDB" id="5333578at2759"/>
<keyword evidence="4 8" id="KW-0732">Signal</keyword>
<evidence type="ECO:0000313" key="11">
    <source>
        <dbReference type="Proteomes" id="UP000562929"/>
    </source>
</evidence>
<comment type="subcellular location">
    <subcellularLocation>
        <location evidence="1">Cell membrane</location>
        <topology evidence="1">Lipid-anchor</topology>
        <topology evidence="1">GPI-anchor</topology>
    </subcellularLocation>
</comment>
<name>A0A8H4VFM6_9HYPO</name>
<dbReference type="PANTHER" id="PTHR34992">
    <property type="entry name" value="HYPHAL ANASTAMOSIS-7 PROTEIN"/>
    <property type="match status" value="1"/>
</dbReference>
<evidence type="ECO:0000256" key="8">
    <source>
        <dbReference type="SAM" id="SignalP"/>
    </source>
</evidence>
<dbReference type="CDD" id="cd21176">
    <property type="entry name" value="LPMO_auxiliary-like"/>
    <property type="match status" value="1"/>
</dbReference>
<evidence type="ECO:0000256" key="7">
    <source>
        <dbReference type="ARBA" id="ARBA00023288"/>
    </source>
</evidence>
<dbReference type="GO" id="GO:0005886">
    <property type="term" value="C:plasma membrane"/>
    <property type="evidence" value="ECO:0007669"/>
    <property type="project" value="UniProtKB-SubCell"/>
</dbReference>
<keyword evidence="5" id="KW-0472">Membrane</keyword>
<organism evidence="10 11">
    <name type="scientific">Ophiocordyceps camponoti-floridani</name>
    <dbReference type="NCBI Taxonomy" id="2030778"/>
    <lineage>
        <taxon>Eukaryota</taxon>
        <taxon>Fungi</taxon>
        <taxon>Dikarya</taxon>
        <taxon>Ascomycota</taxon>
        <taxon>Pezizomycotina</taxon>
        <taxon>Sordariomycetes</taxon>
        <taxon>Hypocreomycetidae</taxon>
        <taxon>Hypocreales</taxon>
        <taxon>Ophiocordycipitaceae</taxon>
        <taxon>Ophiocordyceps</taxon>
    </lineage>
</organism>
<dbReference type="AlphaFoldDB" id="A0A8H4VFM6"/>
<evidence type="ECO:0000256" key="1">
    <source>
        <dbReference type="ARBA" id="ARBA00004609"/>
    </source>
</evidence>
<evidence type="ECO:0000313" key="10">
    <source>
        <dbReference type="EMBL" id="KAF4592139.1"/>
    </source>
</evidence>
<evidence type="ECO:0000256" key="3">
    <source>
        <dbReference type="ARBA" id="ARBA00022622"/>
    </source>
</evidence>
<dbReference type="Proteomes" id="UP000562929">
    <property type="component" value="Unassembled WGS sequence"/>
</dbReference>
<keyword evidence="3" id="KW-0336">GPI-anchor</keyword>
<keyword evidence="11" id="KW-1185">Reference proteome</keyword>
<dbReference type="PANTHER" id="PTHR34992:SF2">
    <property type="entry name" value="COPPER ACQUISITION FACTOR BIM1-LIKE DOMAIN-CONTAINING PROTEIN"/>
    <property type="match status" value="1"/>
</dbReference>
<feature type="signal peptide" evidence="8">
    <location>
        <begin position="1"/>
        <end position="20"/>
    </location>
</feature>
<evidence type="ECO:0000256" key="6">
    <source>
        <dbReference type="ARBA" id="ARBA00023180"/>
    </source>
</evidence>
<keyword evidence="7" id="KW-0449">Lipoprotein</keyword>
<accession>A0A8H4VFM6</accession>
<sequence length="215" mass="22330">MVAGFVVVAFVLALAEGVVGHFALSFPPWRADSLSNKSYSQWNYPCAGVDYGAGNITDWPLQGGSLRLELHHKWTYLYVNLGLGRNATNFNVSLTPEFLNVTGKGTLCIDKLPIPVPVENGTLATLQVVTPGSSGSALYNCADIRLVEGAKSLDNCTNEGVSVKTVHSEQDAGASGNASSGQQAKGLAASTSAGPYTIALGTACVLVSLGLSLVL</sequence>
<evidence type="ECO:0000256" key="5">
    <source>
        <dbReference type="ARBA" id="ARBA00023136"/>
    </source>
</evidence>
<evidence type="ECO:0000256" key="2">
    <source>
        <dbReference type="ARBA" id="ARBA00022475"/>
    </source>
</evidence>
<feature type="domain" description="Copper acquisition factor BIM1-like" evidence="9">
    <location>
        <begin position="20"/>
        <end position="159"/>
    </location>
</feature>
<dbReference type="EMBL" id="JAACLJ010000002">
    <property type="protein sequence ID" value="KAF4592139.1"/>
    <property type="molecule type" value="Genomic_DNA"/>
</dbReference>
<comment type="caution">
    <text evidence="10">The sequence shown here is derived from an EMBL/GenBank/DDBJ whole genome shotgun (WGS) entry which is preliminary data.</text>
</comment>
<dbReference type="InterPro" id="IPR046936">
    <property type="entry name" value="BIM1-like"/>
</dbReference>
<gene>
    <name evidence="10" type="ORF">GQ602_002438</name>
</gene>
<dbReference type="GO" id="GO:0098552">
    <property type="term" value="C:side of membrane"/>
    <property type="evidence" value="ECO:0007669"/>
    <property type="project" value="UniProtKB-KW"/>
</dbReference>
<feature type="chain" id="PRO_5034840448" evidence="8">
    <location>
        <begin position="21"/>
        <end position="215"/>
    </location>
</feature>
<protein>
    <submittedName>
        <fullName evidence="10">Expression library immunization antigen 1</fullName>
    </submittedName>
</protein>
<dbReference type="Pfam" id="PF20238">
    <property type="entry name" value="BIM1-like_dom"/>
    <property type="match status" value="1"/>
</dbReference>